<dbReference type="Pfam" id="PF00772">
    <property type="entry name" value="DnaB"/>
    <property type="match status" value="1"/>
</dbReference>
<keyword evidence="5" id="KW-1185">Reference proteome</keyword>
<dbReference type="GO" id="GO:0005829">
    <property type="term" value="C:cytosol"/>
    <property type="evidence" value="ECO:0007669"/>
    <property type="project" value="TreeGrafter"/>
</dbReference>
<dbReference type="Proteomes" id="UP000234748">
    <property type="component" value="Unassembled WGS sequence"/>
</dbReference>
<gene>
    <name evidence="4" type="ORF">CUU66_01160</name>
</gene>
<accession>A0A2N5MBT0</accession>
<proteinExistence type="predicted"/>
<dbReference type="RefSeq" id="WP_101639845.1">
    <property type="nucleotide sequence ID" value="NZ_PGUY01000002.1"/>
</dbReference>
<evidence type="ECO:0000256" key="2">
    <source>
        <dbReference type="ARBA" id="ARBA00023125"/>
    </source>
</evidence>
<dbReference type="OrthoDB" id="2705834at2"/>
<evidence type="ECO:0000313" key="5">
    <source>
        <dbReference type="Proteomes" id="UP000234748"/>
    </source>
</evidence>
<dbReference type="InterPro" id="IPR016136">
    <property type="entry name" value="DNA_helicase_N/primase_C"/>
</dbReference>
<dbReference type="GO" id="GO:0006260">
    <property type="term" value="P:DNA replication"/>
    <property type="evidence" value="ECO:0007669"/>
    <property type="project" value="UniProtKB-KW"/>
</dbReference>
<dbReference type="InterPro" id="IPR007693">
    <property type="entry name" value="DNA_helicase_DnaB-like_N"/>
</dbReference>
<dbReference type="GO" id="GO:0003677">
    <property type="term" value="F:DNA binding"/>
    <property type="evidence" value="ECO:0007669"/>
    <property type="project" value="UniProtKB-KW"/>
</dbReference>
<dbReference type="SUPFAM" id="SSF48024">
    <property type="entry name" value="N-terminal domain of DnaB helicase"/>
    <property type="match status" value="1"/>
</dbReference>
<dbReference type="EMBL" id="PGUY01000002">
    <property type="protein sequence ID" value="PLT31797.1"/>
    <property type="molecule type" value="Genomic_DNA"/>
</dbReference>
<dbReference type="PANTHER" id="PTHR30153:SF2">
    <property type="entry name" value="REPLICATIVE DNA HELICASE"/>
    <property type="match status" value="1"/>
</dbReference>
<sequence>MFIIRPEQLYSSKLQQILSAIQSAHKQGKPIDIISVMEQLGVQTLESIGGIGYLTDLAGSVPSAESLSFYQEVVS</sequence>
<reference evidence="4 5" key="1">
    <citation type="submission" date="2017-11" db="EMBL/GenBank/DDBJ databases">
        <title>Comparitive Functional Genomics of Dry Heat Resistant strains isolated from the Viking Spacecraft.</title>
        <authorList>
            <person name="Seuylemezian A."/>
            <person name="Cooper K."/>
            <person name="Vaishampayan P."/>
        </authorList>
    </citation>
    <scope>NUCLEOTIDE SEQUENCE [LARGE SCALE GENOMIC DNA]</scope>
    <source>
        <strain evidence="4 5">V1-29</strain>
    </source>
</reference>
<dbReference type="InterPro" id="IPR036185">
    <property type="entry name" value="DNA_heli_DnaB-like_N_sf"/>
</dbReference>
<name>A0A2N5MBT0_9BACI</name>
<dbReference type="Gene3D" id="1.10.860.10">
    <property type="entry name" value="DNAb Helicase, Chain A"/>
    <property type="match status" value="1"/>
</dbReference>
<comment type="caution">
    <text evidence="4">The sequence shown here is derived from an EMBL/GenBank/DDBJ whole genome shotgun (WGS) entry which is preliminary data.</text>
</comment>
<evidence type="ECO:0000256" key="1">
    <source>
        <dbReference type="ARBA" id="ARBA00022705"/>
    </source>
</evidence>
<feature type="domain" description="DNA helicase DnaB-like N-terminal" evidence="3">
    <location>
        <begin position="3"/>
        <end position="74"/>
    </location>
</feature>
<dbReference type="GO" id="GO:0005524">
    <property type="term" value="F:ATP binding"/>
    <property type="evidence" value="ECO:0007669"/>
    <property type="project" value="InterPro"/>
</dbReference>
<organism evidence="4 5">
    <name type="scientific">Peribacillus deserti</name>
    <dbReference type="NCBI Taxonomy" id="673318"/>
    <lineage>
        <taxon>Bacteria</taxon>
        <taxon>Bacillati</taxon>
        <taxon>Bacillota</taxon>
        <taxon>Bacilli</taxon>
        <taxon>Bacillales</taxon>
        <taxon>Bacillaceae</taxon>
        <taxon>Peribacillus</taxon>
    </lineage>
</organism>
<keyword evidence="2" id="KW-0238">DNA-binding</keyword>
<dbReference type="AlphaFoldDB" id="A0A2N5MBT0"/>
<dbReference type="PANTHER" id="PTHR30153">
    <property type="entry name" value="REPLICATIVE DNA HELICASE DNAB"/>
    <property type="match status" value="1"/>
</dbReference>
<keyword evidence="1" id="KW-0235">DNA replication</keyword>
<evidence type="ECO:0000259" key="3">
    <source>
        <dbReference type="Pfam" id="PF00772"/>
    </source>
</evidence>
<dbReference type="GO" id="GO:0003678">
    <property type="term" value="F:DNA helicase activity"/>
    <property type="evidence" value="ECO:0007669"/>
    <property type="project" value="InterPro"/>
</dbReference>
<evidence type="ECO:0000313" key="4">
    <source>
        <dbReference type="EMBL" id="PLT31797.1"/>
    </source>
</evidence>
<protein>
    <recommendedName>
        <fullName evidence="3">DNA helicase DnaB-like N-terminal domain-containing protein</fullName>
    </recommendedName>
</protein>